<evidence type="ECO:0000313" key="1">
    <source>
        <dbReference type="EMBL" id="CUP13721.1"/>
    </source>
</evidence>
<dbReference type="Proteomes" id="UP000095602">
    <property type="component" value="Unassembled WGS sequence"/>
</dbReference>
<gene>
    <name evidence="1" type="ORF">ERS852497_01994</name>
</gene>
<evidence type="ECO:0000313" key="2">
    <source>
        <dbReference type="Proteomes" id="UP000095602"/>
    </source>
</evidence>
<dbReference type="EMBL" id="CZAJ01000019">
    <property type="protein sequence ID" value="CUP13721.1"/>
    <property type="molecule type" value="Genomic_DNA"/>
</dbReference>
<dbReference type="NCBIfam" id="NF047561">
    <property type="entry name" value="orf58_phage_fam"/>
    <property type="match status" value="1"/>
</dbReference>
<protein>
    <submittedName>
        <fullName evidence="1">Uncharacterized protein</fullName>
    </submittedName>
</protein>
<dbReference type="RefSeq" id="WP_022463635.1">
    <property type="nucleotide sequence ID" value="NZ_CZAJ01000019.1"/>
</dbReference>
<organism evidence="1 2">
    <name type="scientific">Agathobacter rectalis</name>
    <dbReference type="NCBI Taxonomy" id="39491"/>
    <lineage>
        <taxon>Bacteria</taxon>
        <taxon>Bacillati</taxon>
        <taxon>Bacillota</taxon>
        <taxon>Clostridia</taxon>
        <taxon>Lachnospirales</taxon>
        <taxon>Lachnospiraceae</taxon>
        <taxon>Agathobacter</taxon>
    </lineage>
</organism>
<reference evidence="1 2" key="1">
    <citation type="submission" date="2015-09" db="EMBL/GenBank/DDBJ databases">
        <authorList>
            <consortium name="Pathogen Informatics"/>
        </authorList>
    </citation>
    <scope>NUCLEOTIDE SEQUENCE [LARGE SCALE GENOMIC DNA]</scope>
    <source>
        <strain evidence="1 2">2789STDY5834884</strain>
    </source>
</reference>
<dbReference type="AlphaFoldDB" id="A0A174KS90"/>
<accession>A0A174KS90</accession>
<name>A0A174KS90_9FIRM</name>
<sequence length="292" mass="32156">MAQENFIRRYLMKAGKMGHNGFQIGQTSTENPHALHISFSIEKSTSETANTAKVQIWNLSPANLSILDTKDCTIELQAGYANHIALILAGNVVTSSTEMDGADRMTEIEVVDGRVALRDTYISISRSGKVNSKEVFDQIAGEMGVSVVYSKGCKFKTLPHGFSYVGAAKTALKKLCKTCGLKWSIQNSVLQIRKPNEAITTRAYLLSTDTGLLEVPKRITISSESDDSSNGKSNSQIGYEVKYFLNGAIGVNDYIRLESDKVRGYFRVYKLTIDGDNLEGDWICTAQLLEVK</sequence>
<proteinExistence type="predicted"/>